<dbReference type="InterPro" id="IPR043129">
    <property type="entry name" value="ATPase_NBD"/>
</dbReference>
<evidence type="ECO:0000256" key="14">
    <source>
        <dbReference type="RuleBase" id="RU362007"/>
    </source>
</evidence>
<dbReference type="PANTHER" id="PTHR19443">
    <property type="entry name" value="HEXOKINASE"/>
    <property type="match status" value="1"/>
</dbReference>
<sequence length="469" mass="52268">MKSLKALRTSINSKVDSRIREQCQDLVLTDEQLQELVKRFNTAIELGLGKNTNAKATVKCFCTFVQDLPNGKERGKFLALDLGGTNFRVLIIRLDANHHFEMQSKIYTIPQNIMTGSGKQLFDHIAECLANFMSENDVFTEKLPLGFTFSFPLEQVGLCKGILQTWTKGFSCSGVVDTDVVAQLEAAIKRRGDIEIEVCGILNDTTGTLMSCCWKNPNCRIGVIVGTGCNACYTERVEKVELYTGEKSKPLMIVNTEWGAMGDNKELDFVRTPYDEDVDVHSINPGKQKFEKMISGMYMGELVRLVVVKFTEDKVLFEGKGSSKLSKRGNFLTKYVSDIESDKRGSYTKCKQVLNELDLGHASDQDCINVRYICECISRRAAHLTSAGTVCLVKRVGTSPVTVGVDGSVYRFHPNFHDLMVEKMTQLLDKDLKFDLMLSEDGSGRGAALVAAVACRTRYGPNWNNLLSK</sequence>
<evidence type="ECO:0000256" key="4">
    <source>
        <dbReference type="ARBA" id="ARBA00022679"/>
    </source>
</evidence>
<comment type="similarity">
    <text evidence="3 14">Belongs to the hexokinase family.</text>
</comment>
<proteinExistence type="inferred from homology"/>
<keyword evidence="7 14" id="KW-0067">ATP-binding</keyword>
<comment type="function">
    <text evidence="13">Catalyzes the phosphorylation of various hexoses to hexose 6-phosphate.</text>
</comment>
<evidence type="ECO:0000259" key="15">
    <source>
        <dbReference type="Pfam" id="PF00349"/>
    </source>
</evidence>
<accession>A0A1B6EAN9</accession>
<evidence type="ECO:0000256" key="1">
    <source>
        <dbReference type="ARBA" id="ARBA00004888"/>
    </source>
</evidence>
<dbReference type="GO" id="GO:0005739">
    <property type="term" value="C:mitochondrion"/>
    <property type="evidence" value="ECO:0007669"/>
    <property type="project" value="TreeGrafter"/>
</dbReference>
<evidence type="ECO:0000256" key="5">
    <source>
        <dbReference type="ARBA" id="ARBA00022741"/>
    </source>
</evidence>
<dbReference type="Gene3D" id="3.30.420.40">
    <property type="match status" value="1"/>
</dbReference>
<dbReference type="EMBL" id="GEDC01002313">
    <property type="protein sequence ID" value="JAS34985.1"/>
    <property type="molecule type" value="Transcribed_RNA"/>
</dbReference>
<dbReference type="InterPro" id="IPR022673">
    <property type="entry name" value="Hexokinase_C"/>
</dbReference>
<dbReference type="UniPathway" id="UPA00242"/>
<organism evidence="17">
    <name type="scientific">Clastoptera arizonana</name>
    <name type="common">Arizona spittle bug</name>
    <dbReference type="NCBI Taxonomy" id="38151"/>
    <lineage>
        <taxon>Eukaryota</taxon>
        <taxon>Metazoa</taxon>
        <taxon>Ecdysozoa</taxon>
        <taxon>Arthropoda</taxon>
        <taxon>Hexapoda</taxon>
        <taxon>Insecta</taxon>
        <taxon>Pterygota</taxon>
        <taxon>Neoptera</taxon>
        <taxon>Paraneoptera</taxon>
        <taxon>Hemiptera</taxon>
        <taxon>Auchenorrhyncha</taxon>
        <taxon>Cercopoidea</taxon>
        <taxon>Clastopteridae</taxon>
        <taxon>Clastoptera</taxon>
    </lineage>
</organism>
<feature type="domain" description="Hexokinase N-terminal" evidence="15">
    <location>
        <begin position="19"/>
        <end position="214"/>
    </location>
</feature>
<dbReference type="PROSITE" id="PS51748">
    <property type="entry name" value="HEXOKINASE_2"/>
    <property type="match status" value="1"/>
</dbReference>
<dbReference type="CDD" id="cd24019">
    <property type="entry name" value="ASKHA_NBD_HK_meta"/>
    <property type="match status" value="1"/>
</dbReference>
<gene>
    <name evidence="17" type="ORF">g.39869</name>
</gene>
<protein>
    <recommendedName>
        <fullName evidence="14">Phosphotransferase</fullName>
        <ecNumber evidence="14">2.7.1.-</ecNumber>
    </recommendedName>
</protein>
<evidence type="ECO:0000256" key="3">
    <source>
        <dbReference type="ARBA" id="ARBA00009225"/>
    </source>
</evidence>
<dbReference type="PRINTS" id="PR00475">
    <property type="entry name" value="HEXOKINASE"/>
</dbReference>
<evidence type="ECO:0000256" key="12">
    <source>
        <dbReference type="ARBA" id="ARBA00050361"/>
    </source>
</evidence>
<dbReference type="GO" id="GO:0004340">
    <property type="term" value="F:glucokinase activity"/>
    <property type="evidence" value="ECO:0007669"/>
    <property type="project" value="TreeGrafter"/>
</dbReference>
<evidence type="ECO:0000256" key="6">
    <source>
        <dbReference type="ARBA" id="ARBA00022777"/>
    </source>
</evidence>
<dbReference type="GO" id="GO:0006096">
    <property type="term" value="P:glycolytic process"/>
    <property type="evidence" value="ECO:0007669"/>
    <property type="project" value="UniProtKB-UniPathway"/>
</dbReference>
<evidence type="ECO:0000256" key="13">
    <source>
        <dbReference type="ARBA" id="ARBA00059457"/>
    </source>
</evidence>
<comment type="catalytic activity">
    <reaction evidence="11">
        <text>D-glucose + ATP = D-glucose 6-phosphate + ADP + H(+)</text>
        <dbReference type="Rhea" id="RHEA:17825"/>
        <dbReference type="ChEBI" id="CHEBI:4167"/>
        <dbReference type="ChEBI" id="CHEBI:15378"/>
        <dbReference type="ChEBI" id="CHEBI:30616"/>
        <dbReference type="ChEBI" id="CHEBI:61548"/>
        <dbReference type="ChEBI" id="CHEBI:456216"/>
        <dbReference type="EC" id="2.7.1.1"/>
    </reaction>
    <physiologicalReaction direction="left-to-right" evidence="11">
        <dbReference type="Rhea" id="RHEA:17826"/>
    </physiologicalReaction>
</comment>
<evidence type="ECO:0000256" key="9">
    <source>
        <dbReference type="ARBA" id="ARBA00044613"/>
    </source>
</evidence>
<comment type="catalytic activity">
    <reaction evidence="9">
        <text>a D-hexose + ATP = a D-hexose 6-phosphate + ADP + H(+)</text>
        <dbReference type="Rhea" id="RHEA:22740"/>
        <dbReference type="ChEBI" id="CHEBI:4194"/>
        <dbReference type="ChEBI" id="CHEBI:15378"/>
        <dbReference type="ChEBI" id="CHEBI:30616"/>
        <dbReference type="ChEBI" id="CHEBI:229467"/>
        <dbReference type="ChEBI" id="CHEBI:456216"/>
        <dbReference type="EC" id="2.7.1.1"/>
    </reaction>
    <physiologicalReaction direction="left-to-right" evidence="9">
        <dbReference type="Rhea" id="RHEA:22741"/>
    </physiologicalReaction>
</comment>
<evidence type="ECO:0000259" key="16">
    <source>
        <dbReference type="Pfam" id="PF03727"/>
    </source>
</evidence>
<dbReference type="EC" id="2.7.1.-" evidence="14"/>
<dbReference type="GO" id="GO:0001678">
    <property type="term" value="P:intracellular glucose homeostasis"/>
    <property type="evidence" value="ECO:0007669"/>
    <property type="project" value="InterPro"/>
</dbReference>
<evidence type="ECO:0000256" key="11">
    <source>
        <dbReference type="ARBA" id="ARBA00048160"/>
    </source>
</evidence>
<evidence type="ECO:0000256" key="2">
    <source>
        <dbReference type="ARBA" id="ARBA00005028"/>
    </source>
</evidence>
<evidence type="ECO:0000256" key="7">
    <source>
        <dbReference type="ARBA" id="ARBA00022840"/>
    </source>
</evidence>
<evidence type="ECO:0000256" key="10">
    <source>
        <dbReference type="ARBA" id="ARBA00047905"/>
    </source>
</evidence>
<evidence type="ECO:0000313" key="17">
    <source>
        <dbReference type="EMBL" id="JAS34985.1"/>
    </source>
</evidence>
<keyword evidence="5 14" id="KW-0547">Nucleotide-binding</keyword>
<dbReference type="GO" id="GO:0005524">
    <property type="term" value="F:ATP binding"/>
    <property type="evidence" value="ECO:0007669"/>
    <property type="project" value="UniProtKB-UniRule"/>
</dbReference>
<dbReference type="GO" id="GO:0005829">
    <property type="term" value="C:cytosol"/>
    <property type="evidence" value="ECO:0007669"/>
    <property type="project" value="TreeGrafter"/>
</dbReference>
<dbReference type="SUPFAM" id="SSF53067">
    <property type="entry name" value="Actin-like ATPase domain"/>
    <property type="match status" value="2"/>
</dbReference>
<comment type="catalytic activity">
    <reaction evidence="12">
        <text>D-mannose + ATP = D-mannose 6-phosphate + ADP + H(+)</text>
        <dbReference type="Rhea" id="RHEA:11028"/>
        <dbReference type="ChEBI" id="CHEBI:4208"/>
        <dbReference type="ChEBI" id="CHEBI:15378"/>
        <dbReference type="ChEBI" id="CHEBI:30616"/>
        <dbReference type="ChEBI" id="CHEBI:58735"/>
        <dbReference type="ChEBI" id="CHEBI:456216"/>
        <dbReference type="EC" id="2.7.1.1"/>
    </reaction>
    <physiologicalReaction direction="left-to-right" evidence="12">
        <dbReference type="Rhea" id="RHEA:11029"/>
    </physiologicalReaction>
</comment>
<dbReference type="InterPro" id="IPR022672">
    <property type="entry name" value="Hexokinase_N"/>
</dbReference>
<feature type="domain" description="Hexokinase C-terminal" evidence="16">
    <location>
        <begin position="220"/>
        <end position="453"/>
    </location>
</feature>
<keyword evidence="4 14" id="KW-0808">Transferase</keyword>
<dbReference type="InterPro" id="IPR001312">
    <property type="entry name" value="Hexokinase"/>
</dbReference>
<dbReference type="Pfam" id="PF03727">
    <property type="entry name" value="Hexokinase_2"/>
    <property type="match status" value="1"/>
</dbReference>
<dbReference type="GO" id="GO:0019158">
    <property type="term" value="F:mannokinase activity"/>
    <property type="evidence" value="ECO:0007669"/>
    <property type="project" value="RHEA"/>
</dbReference>
<evidence type="ECO:0000256" key="8">
    <source>
        <dbReference type="ARBA" id="ARBA00023152"/>
    </source>
</evidence>
<keyword evidence="6 14" id="KW-0418">Kinase</keyword>
<dbReference type="AlphaFoldDB" id="A0A1B6EAN9"/>
<dbReference type="Gene3D" id="3.40.367.20">
    <property type="match status" value="1"/>
</dbReference>
<comment type="catalytic activity">
    <reaction evidence="10">
        <text>D-fructose + ATP = D-fructose 6-phosphate + ADP + H(+)</text>
        <dbReference type="Rhea" id="RHEA:16125"/>
        <dbReference type="ChEBI" id="CHEBI:15378"/>
        <dbReference type="ChEBI" id="CHEBI:30616"/>
        <dbReference type="ChEBI" id="CHEBI:37721"/>
        <dbReference type="ChEBI" id="CHEBI:61527"/>
        <dbReference type="ChEBI" id="CHEBI:456216"/>
        <dbReference type="EC" id="2.7.1.1"/>
    </reaction>
    <physiologicalReaction direction="left-to-right" evidence="10">
        <dbReference type="Rhea" id="RHEA:16126"/>
    </physiologicalReaction>
</comment>
<dbReference type="GO" id="GO:0008865">
    <property type="term" value="F:fructokinase activity"/>
    <property type="evidence" value="ECO:0007669"/>
    <property type="project" value="TreeGrafter"/>
</dbReference>
<dbReference type="FunFam" id="3.30.420.40:FF:000095">
    <property type="entry name" value="Phosphotransferase"/>
    <property type="match status" value="1"/>
</dbReference>
<dbReference type="GO" id="GO:0006006">
    <property type="term" value="P:glucose metabolic process"/>
    <property type="evidence" value="ECO:0007669"/>
    <property type="project" value="TreeGrafter"/>
</dbReference>
<dbReference type="PANTHER" id="PTHR19443:SF16">
    <property type="entry name" value="HEXOKINASE TYPE 1-RELATED"/>
    <property type="match status" value="1"/>
</dbReference>
<dbReference type="UniPathway" id="UPA00109">
    <property type="reaction ID" value="UER00180"/>
</dbReference>
<dbReference type="GO" id="GO:0005536">
    <property type="term" value="F:D-glucose binding"/>
    <property type="evidence" value="ECO:0007669"/>
    <property type="project" value="InterPro"/>
</dbReference>
<dbReference type="FunFam" id="3.40.367.20:FF:000005">
    <property type="entry name" value="Phosphotransferase"/>
    <property type="match status" value="1"/>
</dbReference>
<reference evidence="17" key="1">
    <citation type="submission" date="2015-12" db="EMBL/GenBank/DDBJ databases">
        <title>De novo transcriptome assembly of four potential Pierce s Disease insect vectors from Arizona vineyards.</title>
        <authorList>
            <person name="Tassone E.E."/>
        </authorList>
    </citation>
    <scope>NUCLEOTIDE SEQUENCE</scope>
</reference>
<comment type="pathway">
    <text evidence="1">Carbohydrate degradation; glycolysis; D-glyceraldehyde 3-phosphate and glycerone phosphate from D-glucose: step 1/4.</text>
</comment>
<name>A0A1B6EAN9_9HEMI</name>
<comment type="pathway">
    <text evidence="2">Carbohydrate metabolism; hexose metabolism.</text>
</comment>
<keyword evidence="8 14" id="KW-0324">Glycolysis</keyword>
<dbReference type="Pfam" id="PF00349">
    <property type="entry name" value="Hexokinase_1"/>
    <property type="match status" value="1"/>
</dbReference>